<dbReference type="PANTHER" id="PTHR11706">
    <property type="entry name" value="SOLUTE CARRIER PROTEIN FAMILY 11 MEMBER"/>
    <property type="match status" value="1"/>
</dbReference>
<feature type="transmembrane region" description="Helical" evidence="6">
    <location>
        <begin position="453"/>
        <end position="476"/>
    </location>
</feature>
<evidence type="ECO:0000256" key="4">
    <source>
        <dbReference type="ARBA" id="ARBA00023136"/>
    </source>
</evidence>
<keyword evidence="3 6" id="KW-1133">Transmembrane helix</keyword>
<feature type="transmembrane region" description="Helical" evidence="6">
    <location>
        <begin position="396"/>
        <end position="413"/>
    </location>
</feature>
<name>A0A1H1L6E7_9GAMM</name>
<feature type="transmembrane region" description="Helical" evidence="6">
    <location>
        <begin position="53"/>
        <end position="74"/>
    </location>
</feature>
<dbReference type="PANTHER" id="PTHR11706:SF3">
    <property type="entry name" value="METAL ION TRANSPORT PROTEIN"/>
    <property type="match status" value="1"/>
</dbReference>
<dbReference type="Pfam" id="PF01566">
    <property type="entry name" value="Nramp"/>
    <property type="match status" value="1"/>
</dbReference>
<dbReference type="NCBIfam" id="NF037982">
    <property type="entry name" value="Nramp_1"/>
    <property type="match status" value="1"/>
</dbReference>
<proteinExistence type="predicted"/>
<organism evidence="7 8">
    <name type="scientific">Halopseudomonas xinjiangensis</name>
    <dbReference type="NCBI Taxonomy" id="487184"/>
    <lineage>
        <taxon>Bacteria</taxon>
        <taxon>Pseudomonadati</taxon>
        <taxon>Pseudomonadota</taxon>
        <taxon>Gammaproteobacteria</taxon>
        <taxon>Pseudomonadales</taxon>
        <taxon>Pseudomonadaceae</taxon>
        <taxon>Halopseudomonas</taxon>
    </lineage>
</organism>
<accession>A0A1H1L6E7</accession>
<evidence type="ECO:0000256" key="2">
    <source>
        <dbReference type="ARBA" id="ARBA00022692"/>
    </source>
</evidence>
<feature type="transmembrane region" description="Helical" evidence="6">
    <location>
        <begin position="20"/>
        <end position="41"/>
    </location>
</feature>
<dbReference type="EMBL" id="LT629736">
    <property type="protein sequence ID" value="SDR69977.1"/>
    <property type="molecule type" value="Genomic_DNA"/>
</dbReference>
<keyword evidence="8" id="KW-1185">Reference proteome</keyword>
<dbReference type="GO" id="GO:0015086">
    <property type="term" value="F:cadmium ion transmembrane transporter activity"/>
    <property type="evidence" value="ECO:0007669"/>
    <property type="project" value="TreeGrafter"/>
</dbReference>
<feature type="transmembrane region" description="Helical" evidence="6">
    <location>
        <begin position="324"/>
        <end position="343"/>
    </location>
</feature>
<keyword evidence="4 6" id="KW-0472">Membrane</keyword>
<evidence type="ECO:0000256" key="5">
    <source>
        <dbReference type="SAM" id="MobiDB-lite"/>
    </source>
</evidence>
<comment type="subcellular location">
    <subcellularLocation>
        <location evidence="1">Membrane</location>
        <topology evidence="1">Multi-pass membrane protein</topology>
    </subcellularLocation>
</comment>
<feature type="transmembrane region" description="Helical" evidence="6">
    <location>
        <begin position="95"/>
        <end position="119"/>
    </location>
</feature>
<reference evidence="8" key="1">
    <citation type="submission" date="2016-10" db="EMBL/GenBank/DDBJ databases">
        <authorList>
            <person name="Varghese N."/>
            <person name="Submissions S."/>
        </authorList>
    </citation>
    <scope>NUCLEOTIDE SEQUENCE [LARGE SCALE GENOMIC DNA]</scope>
    <source>
        <strain evidence="8">NRRL B-51270</strain>
    </source>
</reference>
<feature type="transmembrane region" description="Helical" evidence="6">
    <location>
        <begin position="419"/>
        <end position="441"/>
    </location>
</feature>
<dbReference type="InterPro" id="IPR001046">
    <property type="entry name" value="NRAMP_fam"/>
</dbReference>
<keyword evidence="2 6" id="KW-0812">Transmembrane</keyword>
<evidence type="ECO:0000256" key="6">
    <source>
        <dbReference type="SAM" id="Phobius"/>
    </source>
</evidence>
<feature type="transmembrane region" description="Helical" evidence="6">
    <location>
        <begin position="160"/>
        <end position="180"/>
    </location>
</feature>
<feature type="compositionally biased region" description="Basic and acidic residues" evidence="5">
    <location>
        <begin position="242"/>
        <end position="257"/>
    </location>
</feature>
<evidence type="ECO:0000256" key="1">
    <source>
        <dbReference type="ARBA" id="ARBA00004141"/>
    </source>
</evidence>
<evidence type="ECO:0000256" key="3">
    <source>
        <dbReference type="ARBA" id="ARBA00022989"/>
    </source>
</evidence>
<dbReference type="RefSeq" id="WP_197673858.1">
    <property type="nucleotide sequence ID" value="NZ_LT629736.1"/>
</dbReference>
<dbReference type="STRING" id="487184.SAMN05216421_0060"/>
<sequence>MSNQMFRDTVPSPPTGRDKLSWYGPGLLWMLSAVGTGSILFTPRVAAVYEYQLFWLLLLVVYFMWVMIREMARFSIVTGKTMLEGLYDLKGPRGWAVWLIFVPQLLAAAVGIAGLSAVVGSALQSFFPGNTAIYGIALVVLCTAFVASGQYMLIEKASRFMAMLLMIGVLVAAVVVGPSLPAMGSGLVPSWPDEPDLYIILPWVGTILAGSMGLVWFGYWTATRGFGGGLTSADREEDEPEEAQREREQAQNDPQAREDAVERARAWVKLMSGAATLGVVGGLVVITAFLVLGAELLAPEGVVPEGTDVAVDLARLFSDVWGEAGRYLLLIAIVVALGGSVLANQDGWGRSFADMTLILTSHRRYAADRGWALGSLEWLKQRTGLPMLQRRYIKRLYVVTITGLVPIAIILAFSDPVAVMSASGIIAALHTPFIALSALYVNRTRLPRDLQPGLAMTISMTLAGLFYLGFAGVYLWDLLSG</sequence>
<evidence type="ECO:0000313" key="7">
    <source>
        <dbReference type="EMBL" id="SDR69977.1"/>
    </source>
</evidence>
<dbReference type="GO" id="GO:0034755">
    <property type="term" value="P:iron ion transmembrane transport"/>
    <property type="evidence" value="ECO:0007669"/>
    <property type="project" value="TreeGrafter"/>
</dbReference>
<feature type="region of interest" description="Disordered" evidence="5">
    <location>
        <begin position="230"/>
        <end position="257"/>
    </location>
</feature>
<protein>
    <submittedName>
        <fullName evidence="7">Mn2+ and Fe2+ transporters of the NRAMP family</fullName>
    </submittedName>
</protein>
<feature type="transmembrane region" description="Helical" evidence="6">
    <location>
        <begin position="200"/>
        <end position="220"/>
    </location>
</feature>
<dbReference type="Proteomes" id="UP000243207">
    <property type="component" value="Chromosome I"/>
</dbReference>
<dbReference type="GO" id="GO:0005384">
    <property type="term" value="F:manganese ion transmembrane transporter activity"/>
    <property type="evidence" value="ECO:0007669"/>
    <property type="project" value="TreeGrafter"/>
</dbReference>
<evidence type="ECO:0000313" key="8">
    <source>
        <dbReference type="Proteomes" id="UP000243207"/>
    </source>
</evidence>
<gene>
    <name evidence="7" type="ORF">SAMN05216421_0060</name>
</gene>
<dbReference type="AlphaFoldDB" id="A0A1H1L6E7"/>
<feature type="transmembrane region" description="Helical" evidence="6">
    <location>
        <begin position="131"/>
        <end position="153"/>
    </location>
</feature>
<dbReference type="GO" id="GO:0005886">
    <property type="term" value="C:plasma membrane"/>
    <property type="evidence" value="ECO:0007669"/>
    <property type="project" value="TreeGrafter"/>
</dbReference>
<feature type="transmembrane region" description="Helical" evidence="6">
    <location>
        <begin position="273"/>
        <end position="294"/>
    </location>
</feature>